<evidence type="ECO:0008006" key="3">
    <source>
        <dbReference type="Google" id="ProtNLM"/>
    </source>
</evidence>
<protein>
    <recommendedName>
        <fullName evidence="3">Outer membrane protein beta-barrel domain-containing protein</fullName>
    </recommendedName>
</protein>
<accession>A0ABS3T620</accession>
<proteinExistence type="predicted"/>
<dbReference type="EMBL" id="JAGEVF010000008">
    <property type="protein sequence ID" value="MBO3117160.1"/>
    <property type="molecule type" value="Genomic_DNA"/>
</dbReference>
<evidence type="ECO:0000313" key="1">
    <source>
        <dbReference type="EMBL" id="MBO3117160.1"/>
    </source>
</evidence>
<dbReference type="Pfam" id="PF20230">
    <property type="entry name" value="DUF6588"/>
    <property type="match status" value="1"/>
</dbReference>
<dbReference type="InterPro" id="IPR046495">
    <property type="entry name" value="DUF6588"/>
</dbReference>
<reference evidence="1 2" key="1">
    <citation type="submission" date="2021-03" db="EMBL/GenBank/DDBJ databases">
        <title>Winogradskyella sp. nov., isolated from costal sediment.</title>
        <authorList>
            <person name="Gao C."/>
        </authorList>
    </citation>
    <scope>NUCLEOTIDE SEQUENCE [LARGE SCALE GENOMIC DNA]</scope>
    <source>
        <strain evidence="1 2">DF17</strain>
    </source>
</reference>
<evidence type="ECO:0000313" key="2">
    <source>
        <dbReference type="Proteomes" id="UP000676776"/>
    </source>
</evidence>
<gene>
    <name evidence="1" type="ORF">J4050_10405</name>
</gene>
<sequence length="338" mass="36382">MKKLALLFAFVITLTAVKGQNDIDVILAAGVEDAQRFANDYLAPGTNGLMHSMNANWFNSAKVKPLGGFEISIMAGASLINEDDKTFLLNTADYNNVEFVQGPNSQLVASVLGENNPDIFVEIEYDDPIFGSQTVTVELPQGIGDASGNLLPTAFLQGAVGLSSGLELKARFIPSIKTNEVSIGMYGGALQAEFTEWLPADKVWPIALSGLVAYTHLNGSYDITDSSGIEGENQVLENSTNTWLFQLIASTKLPVINFYGGVGYLSGTSDSDLKGNYRVTDGVIVSETIVDPFSVSSNVSALRGTIGTRLKLGFFRLNAEYHISEFDVFSLGINFGFR</sequence>
<dbReference type="Proteomes" id="UP000676776">
    <property type="component" value="Unassembled WGS sequence"/>
</dbReference>
<organism evidence="1 2">
    <name type="scientific">Winogradskyella pelagia</name>
    <dbReference type="NCBI Taxonomy" id="2819984"/>
    <lineage>
        <taxon>Bacteria</taxon>
        <taxon>Pseudomonadati</taxon>
        <taxon>Bacteroidota</taxon>
        <taxon>Flavobacteriia</taxon>
        <taxon>Flavobacteriales</taxon>
        <taxon>Flavobacteriaceae</taxon>
        <taxon>Winogradskyella</taxon>
    </lineage>
</organism>
<keyword evidence="2" id="KW-1185">Reference proteome</keyword>
<name>A0ABS3T620_9FLAO</name>
<comment type="caution">
    <text evidence="1">The sequence shown here is derived from an EMBL/GenBank/DDBJ whole genome shotgun (WGS) entry which is preliminary data.</text>
</comment>
<dbReference type="RefSeq" id="WP_208154527.1">
    <property type="nucleotide sequence ID" value="NZ_JAGEVF010000008.1"/>
</dbReference>